<dbReference type="Pfam" id="PF08863">
    <property type="entry name" value="YolD"/>
    <property type="match status" value="1"/>
</dbReference>
<gene>
    <name evidence="1" type="ORF">AWM68_06305</name>
</gene>
<name>A0A163QZZ1_9BACL</name>
<accession>A0A163QZZ1</accession>
<keyword evidence="2" id="KW-1185">Reference proteome</keyword>
<organism evidence="1 2">
    <name type="scientific">Fictibacillus phosphorivorans</name>
    <dbReference type="NCBI Taxonomy" id="1221500"/>
    <lineage>
        <taxon>Bacteria</taxon>
        <taxon>Bacillati</taxon>
        <taxon>Bacillota</taxon>
        <taxon>Bacilli</taxon>
        <taxon>Bacillales</taxon>
        <taxon>Fictibacillaceae</taxon>
        <taxon>Fictibacillus</taxon>
    </lineage>
</organism>
<dbReference type="AlphaFoldDB" id="A0A163QZZ1"/>
<evidence type="ECO:0000313" key="2">
    <source>
        <dbReference type="Proteomes" id="UP000076567"/>
    </source>
</evidence>
<evidence type="ECO:0000313" key="1">
    <source>
        <dbReference type="EMBL" id="KZE65988.1"/>
    </source>
</evidence>
<dbReference type="InterPro" id="IPR014962">
    <property type="entry name" value="YolD"/>
</dbReference>
<reference evidence="2" key="1">
    <citation type="submission" date="2016-01" db="EMBL/GenBank/DDBJ databases">
        <title>Draft genome of Chromobacterium sp. F49.</title>
        <authorList>
            <person name="Hong K.W."/>
        </authorList>
    </citation>
    <scope>NUCLEOTIDE SEQUENCE [LARGE SCALE GENOMIC DNA]</scope>
    <source>
        <strain evidence="2">P7IIIA</strain>
    </source>
</reference>
<comment type="caution">
    <text evidence="1">The sequence shown here is derived from an EMBL/GenBank/DDBJ whole genome shotgun (WGS) entry which is preliminary data.</text>
</comment>
<dbReference type="Proteomes" id="UP000076567">
    <property type="component" value="Unassembled WGS sequence"/>
</dbReference>
<protein>
    <recommendedName>
        <fullName evidence="3">YolD-like family protein</fullName>
    </recommendedName>
</protein>
<dbReference type="EMBL" id="LRFC01000023">
    <property type="protein sequence ID" value="KZE65988.1"/>
    <property type="molecule type" value="Genomic_DNA"/>
</dbReference>
<proteinExistence type="predicted"/>
<evidence type="ECO:0008006" key="3">
    <source>
        <dbReference type="Google" id="ProtNLM"/>
    </source>
</evidence>
<sequence length="109" mass="12692">MIRDRGNKKWTAMMLPEHVKALREFGNTHVLIEKPVLDVDKIEEINQLLCMAVEYNKPLGFTYYNYGKLIKVIGNIHYIKELNKEIRIIDRGGEVVKIKLGDVVDVYEC</sequence>
<dbReference type="PANTHER" id="PTHR40051">
    <property type="entry name" value="IG HYPOTHETICAL 15966"/>
    <property type="match status" value="1"/>
</dbReference>
<dbReference type="RefSeq" id="WP_066241122.1">
    <property type="nucleotide sequence ID" value="NZ_LRFC01000023.1"/>
</dbReference>
<dbReference type="PANTHER" id="PTHR40051:SF1">
    <property type="entry name" value="YOLD-LIKE FAMILY PROTEIN"/>
    <property type="match status" value="1"/>
</dbReference>